<comment type="caution">
    <text evidence="2">The sequence shown here is derived from an EMBL/GenBank/DDBJ whole genome shotgun (WGS) entry which is preliminary data.</text>
</comment>
<dbReference type="RefSeq" id="WP_150406088.1">
    <property type="nucleotide sequence ID" value="NZ_VXLC01000019.1"/>
</dbReference>
<feature type="domain" description="Solute-binding protein family 5" evidence="1">
    <location>
        <begin position="97"/>
        <end position="473"/>
    </location>
</feature>
<dbReference type="GO" id="GO:0015833">
    <property type="term" value="P:peptide transport"/>
    <property type="evidence" value="ECO:0007669"/>
    <property type="project" value="TreeGrafter"/>
</dbReference>
<dbReference type="OrthoDB" id="7888869at2"/>
<dbReference type="Pfam" id="PF00496">
    <property type="entry name" value="SBP_bac_5"/>
    <property type="match status" value="1"/>
</dbReference>
<dbReference type="Gene3D" id="3.10.105.10">
    <property type="entry name" value="Dipeptide-binding Protein, Domain 3"/>
    <property type="match status" value="1"/>
</dbReference>
<dbReference type="InterPro" id="IPR039424">
    <property type="entry name" value="SBP_5"/>
</dbReference>
<evidence type="ECO:0000313" key="3">
    <source>
        <dbReference type="Proteomes" id="UP000323876"/>
    </source>
</evidence>
<dbReference type="PROSITE" id="PS51257">
    <property type="entry name" value="PROKAR_LIPOPROTEIN"/>
    <property type="match status" value="1"/>
</dbReference>
<evidence type="ECO:0000313" key="2">
    <source>
        <dbReference type="EMBL" id="KAA8884482.1"/>
    </source>
</evidence>
<organism evidence="2 3">
    <name type="scientific">Nocardia colli</name>
    <dbReference type="NCBI Taxonomy" id="2545717"/>
    <lineage>
        <taxon>Bacteria</taxon>
        <taxon>Bacillati</taxon>
        <taxon>Actinomycetota</taxon>
        <taxon>Actinomycetes</taxon>
        <taxon>Mycobacteriales</taxon>
        <taxon>Nocardiaceae</taxon>
        <taxon>Nocardia</taxon>
    </lineage>
</organism>
<dbReference type="PANTHER" id="PTHR30290">
    <property type="entry name" value="PERIPLASMIC BINDING COMPONENT OF ABC TRANSPORTER"/>
    <property type="match status" value="1"/>
</dbReference>
<sequence length="573" mass="59836">MRKPDSRAIRLIGVLAASTLAAGLVVGCSSKNQVPSIGYAVDATIASYNGGSTLGASTGSTAVFSRVVTGFYYTGPDGQQVADTDFGTAKEVPGEVQTIQYRLNPDGVYSDGVPTACDDLVLAWAARSGRFTKPGDRGQVPLFDAASIAGYADIERVDCQPGSRDATVVFRPGRHYSAWRNLFTAGELMPAHVAARVANVPNVVSALQTGDPGGLGRISDFWNTGWNFAGGNLDLTKFPSSGPYRIESFSDKDGLVLVANERWWGNKPATGRIMVWPKNIDLKSKVRDSAAGVVDVGTGSVKDLNLDGFQVRNVAGRGVEQLVLATGGVFGSVDMRRALALCVPRQALFDKLGKVPDAPKEGLGSGPLNAHIVQQDSLYYPSVIGAAGKFNGGDVGGATQAVAASRANNPTVRIGYLRPDDRRAQTVAMITEACKPAGINIVDAGAPDFTPSQLTEGKVDAVLGSTASAPGPAGSLSGVAATSALRGSSGINFGRFGNGRYDSITDQLAADDNSTTQLNLLTEAENLLWAELPSIPLFASPRTIAFGAGLQNGIAAPNQAGSGWNMDRWVLKR</sequence>
<dbReference type="Proteomes" id="UP000323876">
    <property type="component" value="Unassembled WGS sequence"/>
</dbReference>
<evidence type="ECO:0000259" key="1">
    <source>
        <dbReference type="Pfam" id="PF00496"/>
    </source>
</evidence>
<dbReference type="AlphaFoldDB" id="A0A5N0E4X6"/>
<accession>A0A5N0E4X6</accession>
<protein>
    <submittedName>
        <fullName evidence="2">Peptide-binding protein</fullName>
    </submittedName>
</protein>
<dbReference type="EMBL" id="VXLC01000019">
    <property type="protein sequence ID" value="KAA8884482.1"/>
    <property type="molecule type" value="Genomic_DNA"/>
</dbReference>
<dbReference type="Gene3D" id="3.40.190.10">
    <property type="entry name" value="Periplasmic binding protein-like II"/>
    <property type="match status" value="1"/>
</dbReference>
<gene>
    <name evidence="2" type="ORF">F3087_33305</name>
</gene>
<reference evidence="2 3" key="1">
    <citation type="submission" date="2019-09" db="EMBL/GenBank/DDBJ databases">
        <authorList>
            <person name="Wang X."/>
        </authorList>
    </citation>
    <scope>NUCLEOTIDE SEQUENCE [LARGE SCALE GENOMIC DNA]</scope>
    <source>
        <strain evidence="2 3">CICC 11023</strain>
    </source>
</reference>
<keyword evidence="3" id="KW-1185">Reference proteome</keyword>
<proteinExistence type="predicted"/>
<dbReference type="Gene3D" id="3.90.76.10">
    <property type="entry name" value="Dipeptide-binding Protein, Domain 1"/>
    <property type="match status" value="1"/>
</dbReference>
<dbReference type="SUPFAM" id="SSF53850">
    <property type="entry name" value="Periplasmic binding protein-like II"/>
    <property type="match status" value="1"/>
</dbReference>
<name>A0A5N0E4X6_9NOCA</name>
<dbReference type="PANTHER" id="PTHR30290:SF65">
    <property type="entry name" value="MONOACYL PHOSPHATIDYLINOSITOL TETRAMANNOSIDE-BINDING PROTEIN LPQW-RELATED"/>
    <property type="match status" value="1"/>
</dbReference>
<dbReference type="InterPro" id="IPR000914">
    <property type="entry name" value="SBP_5_dom"/>
</dbReference>
<dbReference type="GO" id="GO:1904680">
    <property type="term" value="F:peptide transmembrane transporter activity"/>
    <property type="evidence" value="ECO:0007669"/>
    <property type="project" value="TreeGrafter"/>
</dbReference>